<proteinExistence type="predicted"/>
<sequence>MTDQEPVHVEIGPPVNIALAVQAAASEMGDWLTSEPTDEKETTLWRCREKKLGTHMAILFRQVELIRSRKSPGEAGPHEEDCVSDGRYGLDIIYPAFESKNICHAATEPAKGADCQHRIVCTEAGKDLC</sequence>
<evidence type="ECO:0000313" key="1">
    <source>
        <dbReference type="EMBL" id="CAH0054344.1"/>
    </source>
</evidence>
<accession>A0A9N9ZFP5</accession>
<dbReference type="EMBL" id="CABFOC020000048">
    <property type="protein sequence ID" value="CAH0054344.1"/>
    <property type="molecule type" value="Genomic_DNA"/>
</dbReference>
<comment type="caution">
    <text evidence="1">The sequence shown here is derived from an EMBL/GenBank/DDBJ whole genome shotgun (WGS) entry which is preliminary data.</text>
</comment>
<evidence type="ECO:0000313" key="2">
    <source>
        <dbReference type="Proteomes" id="UP000775872"/>
    </source>
</evidence>
<protein>
    <submittedName>
        <fullName evidence="1">Uncharacterized protein</fullName>
    </submittedName>
</protein>
<dbReference type="AlphaFoldDB" id="A0A9N9ZFP5"/>
<dbReference type="Proteomes" id="UP000775872">
    <property type="component" value="Unassembled WGS sequence"/>
</dbReference>
<keyword evidence="2" id="KW-1185">Reference proteome</keyword>
<reference evidence="1" key="1">
    <citation type="submission" date="2021-10" db="EMBL/GenBank/DDBJ databases">
        <authorList>
            <person name="Piombo E."/>
        </authorList>
    </citation>
    <scope>NUCLEOTIDE SEQUENCE</scope>
</reference>
<gene>
    <name evidence="1" type="ORF">CSOL1703_00015817</name>
</gene>
<name>A0A9N9ZFP5_9HYPO</name>
<organism evidence="1 2">
    <name type="scientific">Clonostachys solani</name>
    <dbReference type="NCBI Taxonomy" id="160281"/>
    <lineage>
        <taxon>Eukaryota</taxon>
        <taxon>Fungi</taxon>
        <taxon>Dikarya</taxon>
        <taxon>Ascomycota</taxon>
        <taxon>Pezizomycotina</taxon>
        <taxon>Sordariomycetes</taxon>
        <taxon>Hypocreomycetidae</taxon>
        <taxon>Hypocreales</taxon>
        <taxon>Bionectriaceae</taxon>
        <taxon>Clonostachys</taxon>
    </lineage>
</organism>